<dbReference type="PANTHER" id="PTHR43213">
    <property type="entry name" value="BIFUNCTIONAL DTTP/UTP PYROPHOSPHATASE/METHYLTRANSFERASE PROTEIN-RELATED"/>
    <property type="match status" value="1"/>
</dbReference>
<gene>
    <name evidence="4" type="ORF">SAMN02745227_01147</name>
</gene>
<dbReference type="HAMAP" id="MF_00528">
    <property type="entry name" value="Maf"/>
    <property type="match status" value="1"/>
</dbReference>
<feature type="active site" description="Proton acceptor" evidence="3">
    <location>
        <position position="66"/>
    </location>
</feature>
<dbReference type="GO" id="GO:0036221">
    <property type="term" value="F:UTP diphosphatase activity"/>
    <property type="evidence" value="ECO:0007669"/>
    <property type="project" value="RHEA"/>
</dbReference>
<accession>A0A1M6NJF6</accession>
<comment type="caution">
    <text evidence="3">Lacks conserved residue(s) required for the propagation of feature annotation.</text>
</comment>
<proteinExistence type="inferred from homology"/>
<comment type="catalytic activity">
    <reaction evidence="3">
        <text>UTP + H2O = UMP + diphosphate + H(+)</text>
        <dbReference type="Rhea" id="RHEA:29395"/>
        <dbReference type="ChEBI" id="CHEBI:15377"/>
        <dbReference type="ChEBI" id="CHEBI:15378"/>
        <dbReference type="ChEBI" id="CHEBI:33019"/>
        <dbReference type="ChEBI" id="CHEBI:46398"/>
        <dbReference type="ChEBI" id="CHEBI:57865"/>
        <dbReference type="EC" id="3.6.1.9"/>
    </reaction>
</comment>
<name>A0A1M6NJF6_9FIRM</name>
<comment type="subcellular location">
    <subcellularLocation>
        <location evidence="3">Cytoplasm</location>
    </subcellularLocation>
</comment>
<keyword evidence="5" id="KW-1185">Reference proteome</keyword>
<comment type="similarity">
    <text evidence="3">Belongs to the Maf family. YhdE subfamily.</text>
</comment>
<dbReference type="GO" id="GO:0009117">
    <property type="term" value="P:nucleotide metabolic process"/>
    <property type="evidence" value="ECO:0007669"/>
    <property type="project" value="UniProtKB-KW"/>
</dbReference>
<dbReference type="PIRSF" id="PIRSF006305">
    <property type="entry name" value="Maf"/>
    <property type="match status" value="1"/>
</dbReference>
<keyword evidence="2 3" id="KW-0378">Hydrolase</keyword>
<evidence type="ECO:0000256" key="3">
    <source>
        <dbReference type="HAMAP-Rule" id="MF_00528"/>
    </source>
</evidence>
<reference evidence="5" key="1">
    <citation type="submission" date="2016-11" db="EMBL/GenBank/DDBJ databases">
        <authorList>
            <person name="Varghese N."/>
            <person name="Submissions S."/>
        </authorList>
    </citation>
    <scope>NUCLEOTIDE SEQUENCE [LARGE SCALE GENOMIC DNA]</scope>
    <source>
        <strain evidence="5">DSM 14826</strain>
    </source>
</reference>
<feature type="site" description="Important for substrate specificity" evidence="3">
    <location>
        <position position="10"/>
    </location>
</feature>
<feature type="site" description="Important for substrate specificity" evidence="3">
    <location>
        <position position="150"/>
    </location>
</feature>
<dbReference type="OrthoDB" id="9807767at2"/>
<dbReference type="EMBL" id="FRAI01000010">
    <property type="protein sequence ID" value="SHJ95799.1"/>
    <property type="molecule type" value="Genomic_DNA"/>
</dbReference>
<evidence type="ECO:0000256" key="1">
    <source>
        <dbReference type="ARBA" id="ARBA00001968"/>
    </source>
</evidence>
<dbReference type="GO" id="GO:0036218">
    <property type="term" value="F:dTTP diphosphatase activity"/>
    <property type="evidence" value="ECO:0007669"/>
    <property type="project" value="RHEA"/>
</dbReference>
<protein>
    <recommendedName>
        <fullName evidence="3">dTTP/UTP pyrophosphatase</fullName>
        <shortName evidence="3">dTTPase/UTPase</shortName>
        <ecNumber evidence="3">3.6.1.9</ecNumber>
    </recommendedName>
    <alternativeName>
        <fullName evidence="3">Nucleoside triphosphate pyrophosphatase</fullName>
    </alternativeName>
    <alternativeName>
        <fullName evidence="3">Nucleotide pyrophosphatase</fullName>
        <shortName evidence="3">Nucleotide PPase</shortName>
    </alternativeName>
</protein>
<organism evidence="4 5">
    <name type="scientific">Anaerobranca californiensis DSM 14826</name>
    <dbReference type="NCBI Taxonomy" id="1120989"/>
    <lineage>
        <taxon>Bacteria</taxon>
        <taxon>Bacillati</taxon>
        <taxon>Bacillota</taxon>
        <taxon>Clostridia</taxon>
        <taxon>Eubacteriales</taxon>
        <taxon>Proteinivoracaceae</taxon>
        <taxon>Anaerobranca</taxon>
    </lineage>
</organism>
<evidence type="ECO:0000313" key="4">
    <source>
        <dbReference type="EMBL" id="SHJ95799.1"/>
    </source>
</evidence>
<feature type="site" description="Important for substrate specificity" evidence="3">
    <location>
        <position position="67"/>
    </location>
</feature>
<dbReference type="GO" id="GO:0005737">
    <property type="term" value="C:cytoplasm"/>
    <property type="evidence" value="ECO:0007669"/>
    <property type="project" value="UniProtKB-SubCell"/>
</dbReference>
<keyword evidence="3" id="KW-0546">Nucleotide metabolism</keyword>
<sequence>MLILASKSPRRKELLKLIGVDFTVEASNVNEQGILATTSSELAIKLATLKGIEVSRKNPHPVLAADTVVEIHGEFLGKPQDEKQAIEMLKKLSGRSHNVVTGVVICQRGKILDSFSELTKVYFKELTDQEINWYIKTKDPFDKAGGYGIQTQGGIFVEKIEGCYFNVVGLPFSKTANSLRKLGLYKLEVN</sequence>
<dbReference type="InterPro" id="IPR003697">
    <property type="entry name" value="Maf-like"/>
</dbReference>
<dbReference type="Pfam" id="PF02545">
    <property type="entry name" value="Maf"/>
    <property type="match status" value="1"/>
</dbReference>
<dbReference type="AlphaFoldDB" id="A0A1M6NJF6"/>
<dbReference type="InterPro" id="IPR029001">
    <property type="entry name" value="ITPase-like_fam"/>
</dbReference>
<dbReference type="SUPFAM" id="SSF52972">
    <property type="entry name" value="ITPase-like"/>
    <property type="match status" value="1"/>
</dbReference>
<dbReference type="STRING" id="1120989.SAMN02745227_01147"/>
<evidence type="ECO:0000256" key="2">
    <source>
        <dbReference type="ARBA" id="ARBA00022801"/>
    </source>
</evidence>
<dbReference type="NCBIfam" id="TIGR00172">
    <property type="entry name" value="maf"/>
    <property type="match status" value="1"/>
</dbReference>
<comment type="cofactor">
    <cofactor evidence="1 3">
        <name>a divalent metal cation</name>
        <dbReference type="ChEBI" id="CHEBI:60240"/>
    </cofactor>
</comment>
<comment type="function">
    <text evidence="3">Nucleoside triphosphate pyrophosphatase that hydrolyzes dTTP and UTP. May have a dual role in cell division arrest and in preventing the incorporation of modified nucleotides into cellular nucleic acids.</text>
</comment>
<keyword evidence="3" id="KW-0963">Cytoplasm</keyword>
<dbReference type="Proteomes" id="UP000243547">
    <property type="component" value="Unassembled WGS sequence"/>
</dbReference>
<dbReference type="PANTHER" id="PTHR43213:SF5">
    <property type="entry name" value="BIFUNCTIONAL DTTP_UTP PYROPHOSPHATASE_METHYLTRANSFERASE PROTEIN-RELATED"/>
    <property type="match status" value="1"/>
</dbReference>
<dbReference type="RefSeq" id="WP_072907050.1">
    <property type="nucleotide sequence ID" value="NZ_FRAI01000010.1"/>
</dbReference>
<dbReference type="CDD" id="cd00555">
    <property type="entry name" value="Maf"/>
    <property type="match status" value="1"/>
</dbReference>
<evidence type="ECO:0000313" key="5">
    <source>
        <dbReference type="Proteomes" id="UP000243547"/>
    </source>
</evidence>
<dbReference type="Gene3D" id="3.90.950.10">
    <property type="match status" value="1"/>
</dbReference>
<dbReference type="EC" id="3.6.1.9" evidence="3"/>
<comment type="catalytic activity">
    <reaction evidence="3">
        <text>dTTP + H2O = dTMP + diphosphate + H(+)</text>
        <dbReference type="Rhea" id="RHEA:28534"/>
        <dbReference type="ChEBI" id="CHEBI:15377"/>
        <dbReference type="ChEBI" id="CHEBI:15378"/>
        <dbReference type="ChEBI" id="CHEBI:33019"/>
        <dbReference type="ChEBI" id="CHEBI:37568"/>
        <dbReference type="ChEBI" id="CHEBI:63528"/>
        <dbReference type="EC" id="3.6.1.9"/>
    </reaction>
</comment>